<dbReference type="Proteomes" id="UP000053477">
    <property type="component" value="Unassembled WGS sequence"/>
</dbReference>
<reference evidence="5 6" key="1">
    <citation type="submission" date="2015-04" db="EMBL/GenBank/DDBJ databases">
        <title>Complete genome sequence of Schizopora paradoxa KUC8140, a cosmopolitan wood degrader in East Asia.</title>
        <authorList>
            <consortium name="DOE Joint Genome Institute"/>
            <person name="Min B."/>
            <person name="Park H."/>
            <person name="Jang Y."/>
            <person name="Kim J.-J."/>
            <person name="Kim K.H."/>
            <person name="Pangilinan J."/>
            <person name="Lipzen A."/>
            <person name="Riley R."/>
            <person name="Grigoriev I.V."/>
            <person name="Spatafora J.W."/>
            <person name="Choi I.-G."/>
        </authorList>
    </citation>
    <scope>NUCLEOTIDE SEQUENCE [LARGE SCALE GENOMIC DNA]</scope>
    <source>
        <strain evidence="5 6">KUC8140</strain>
    </source>
</reference>
<dbReference type="GO" id="GO:0005634">
    <property type="term" value="C:nucleus"/>
    <property type="evidence" value="ECO:0007669"/>
    <property type="project" value="TreeGrafter"/>
</dbReference>
<feature type="compositionally biased region" description="Acidic residues" evidence="1">
    <location>
        <begin position="355"/>
        <end position="368"/>
    </location>
</feature>
<gene>
    <name evidence="5" type="ORF">SCHPADRAFT_908770</name>
</gene>
<feature type="compositionally biased region" description="Acidic residues" evidence="1">
    <location>
        <begin position="378"/>
        <end position="391"/>
    </location>
</feature>
<feature type="domain" description="Vacuolar import/degradation Vid27 C-terminal" evidence="2">
    <location>
        <begin position="404"/>
        <end position="755"/>
    </location>
</feature>
<dbReference type="PANTHER" id="PTHR31913:SF0">
    <property type="entry name" value="VACUOLAR IMPORT AND DEGRADATION PROTEIN 27"/>
    <property type="match status" value="1"/>
</dbReference>
<dbReference type="InterPro" id="IPR040768">
    <property type="entry name" value="Vid27_PH"/>
</dbReference>
<dbReference type="InParanoid" id="A0A0H2R8V4"/>
<dbReference type="EMBL" id="KQ086098">
    <property type="protein sequence ID" value="KLO08280.1"/>
    <property type="molecule type" value="Genomic_DNA"/>
</dbReference>
<evidence type="ECO:0000259" key="3">
    <source>
        <dbReference type="Pfam" id="PF17747"/>
    </source>
</evidence>
<dbReference type="Pfam" id="PF08553">
    <property type="entry name" value="VID27"/>
    <property type="match status" value="1"/>
</dbReference>
<dbReference type="InterPro" id="IPR013863">
    <property type="entry name" value="VID27_C"/>
</dbReference>
<evidence type="ECO:0000259" key="4">
    <source>
        <dbReference type="Pfam" id="PF17748"/>
    </source>
</evidence>
<feature type="region of interest" description="Disordered" evidence="1">
    <location>
        <begin position="355"/>
        <end position="408"/>
    </location>
</feature>
<keyword evidence="6" id="KW-1185">Reference proteome</keyword>
<sequence>MNIVGRIFGFGASLQDSNTPELVKLSSGQLFLVRPGDARTPRECLYNDAMATVRKAQSVEHNFQLVVTRVYEEGEEDILDDEEENSERVFLIGEELEFRVSVSEGLPSLVWRDLAGGDGELYEFVATNTNDATIELFAQCMYRAMFERKYRRSSDEASPKDLQEFVVKPKESTKKPKASTSRVASSSSSSARDESSLSHAMNSLTVADKTTPKSPPKPTYPAKISQSAELYLWEDEEGHFLKQADVIGSINSRTAPYDYWITATSEEGQQFLSHKITSELNARWSAKLSSVTWNYTSSQGHLSSWCLKFDGPEQYKEFQDMYSLCLYEHGNTASWEKAKPDEKAYLMSSLESEDIEMGEADSDDEDAVESVLGASATEESESESEPEDNDEPSSSMPLGEKGDRNSQLAVGYGRNNRTFVMRGDKIGVFNHTDEGKVEYAATIKDLGFKKMKNFKPKHMMLHDRDKKMILMNPLQEHSLFAVDIEYGKIVEEWKVDDNITVNNIAPNSKFAQTTGEQTLVGTSGNAIFRIDPRLGGKGGNTMADSKQYTTKNKFSGVTTTTDGKLAVVSEKGDIRLFDTVGKIAKTALPAMGDPIIGVDVSSNGRWIVATCKTYLFVIDTLIGDGKYAGSLGFDRAFPADSKPQPKRLQLRPEHAAHMDHDISFTPARFNIGEGQEENAIVTSTGRYVIAWDFSKVKKNKLDGYVIKKYEDDVVQDNFRFGDDKEIVVALANDVLAINKKQLKRLPRASLTTPAKQLKSRSSIVNSPY</sequence>
<dbReference type="OrthoDB" id="10251113at2759"/>
<dbReference type="STRING" id="27342.A0A0H2R8V4"/>
<accession>A0A0H2R8V4</accession>
<dbReference type="SUPFAM" id="SSF50969">
    <property type="entry name" value="YVTN repeat-like/Quinoprotein amine dehydrogenase"/>
    <property type="match status" value="1"/>
</dbReference>
<feature type="compositionally biased region" description="Low complexity" evidence="1">
    <location>
        <begin position="178"/>
        <end position="190"/>
    </location>
</feature>
<dbReference type="Gene3D" id="2.130.10.10">
    <property type="entry name" value="YVTN repeat-like/Quinoprotein amine dehydrogenase"/>
    <property type="match status" value="1"/>
</dbReference>
<evidence type="ECO:0000259" key="2">
    <source>
        <dbReference type="Pfam" id="PF08553"/>
    </source>
</evidence>
<dbReference type="GO" id="GO:0005737">
    <property type="term" value="C:cytoplasm"/>
    <property type="evidence" value="ECO:0007669"/>
    <property type="project" value="TreeGrafter"/>
</dbReference>
<dbReference type="InterPro" id="IPR040979">
    <property type="entry name" value="Vid27_N"/>
</dbReference>
<evidence type="ECO:0000313" key="5">
    <source>
        <dbReference type="EMBL" id="KLO08280.1"/>
    </source>
</evidence>
<proteinExistence type="predicted"/>
<organism evidence="5 6">
    <name type="scientific">Schizopora paradoxa</name>
    <dbReference type="NCBI Taxonomy" id="27342"/>
    <lineage>
        <taxon>Eukaryota</taxon>
        <taxon>Fungi</taxon>
        <taxon>Dikarya</taxon>
        <taxon>Basidiomycota</taxon>
        <taxon>Agaricomycotina</taxon>
        <taxon>Agaricomycetes</taxon>
        <taxon>Hymenochaetales</taxon>
        <taxon>Schizoporaceae</taxon>
        <taxon>Schizopora</taxon>
    </lineage>
</organism>
<name>A0A0H2R8V4_9AGAM</name>
<dbReference type="InterPro" id="IPR015943">
    <property type="entry name" value="WD40/YVTN_repeat-like_dom_sf"/>
</dbReference>
<feature type="region of interest" description="Disordered" evidence="1">
    <location>
        <begin position="161"/>
        <end position="200"/>
    </location>
</feature>
<dbReference type="Pfam" id="PF17747">
    <property type="entry name" value="VID27_PH"/>
    <property type="match status" value="1"/>
</dbReference>
<protein>
    <submittedName>
        <fullName evidence="5">VID27-domain-containing protein</fullName>
    </submittedName>
</protein>
<feature type="compositionally biased region" description="Basic and acidic residues" evidence="1">
    <location>
        <begin position="161"/>
        <end position="174"/>
    </location>
</feature>
<dbReference type="AlphaFoldDB" id="A0A0H2R8V4"/>
<dbReference type="Pfam" id="PF17748">
    <property type="entry name" value="VID27_N"/>
    <property type="match status" value="1"/>
</dbReference>
<evidence type="ECO:0000313" key="6">
    <source>
        <dbReference type="Proteomes" id="UP000053477"/>
    </source>
</evidence>
<feature type="domain" description="Vid27 PH-like" evidence="3">
    <location>
        <begin position="224"/>
        <end position="329"/>
    </location>
</feature>
<dbReference type="InterPro" id="IPR011044">
    <property type="entry name" value="Quino_amine_DH_bsu"/>
</dbReference>
<dbReference type="PANTHER" id="PTHR31913">
    <property type="entry name" value="VACUOLAR IMPORT AND DEGRADATION PROTEIN 27"/>
    <property type="match status" value="1"/>
</dbReference>
<feature type="domain" description="Vid27 N-terminal" evidence="4">
    <location>
        <begin position="13"/>
        <end position="165"/>
    </location>
</feature>
<evidence type="ECO:0000256" key="1">
    <source>
        <dbReference type="SAM" id="MobiDB-lite"/>
    </source>
</evidence>
<dbReference type="InterPro" id="IPR040458">
    <property type="entry name" value="Vid27"/>
</dbReference>
<dbReference type="FunCoup" id="A0A0H2R8V4">
    <property type="interactions" value="190"/>
</dbReference>